<dbReference type="EMBL" id="QKYU01000016">
    <property type="protein sequence ID" value="PZW43134.1"/>
    <property type="molecule type" value="Genomic_DNA"/>
</dbReference>
<feature type="transmembrane region" description="Helical" evidence="1">
    <location>
        <begin position="387"/>
        <end position="411"/>
    </location>
</feature>
<dbReference type="Gene3D" id="3.30.70.1320">
    <property type="entry name" value="Multidrug efflux transporter AcrB pore domain like"/>
    <property type="match status" value="1"/>
</dbReference>
<feature type="transmembrane region" description="Helical" evidence="1">
    <location>
        <begin position="991"/>
        <end position="1015"/>
    </location>
</feature>
<dbReference type="SUPFAM" id="SSF82714">
    <property type="entry name" value="Multidrug efflux transporter AcrB TolC docking domain, DN and DC subdomains"/>
    <property type="match status" value="2"/>
</dbReference>
<dbReference type="PANTHER" id="PTHR32063">
    <property type="match status" value="1"/>
</dbReference>
<dbReference type="PANTHER" id="PTHR32063:SF21">
    <property type="entry name" value="MULTIDRUG RESISTANCE PROTEIN MDTB"/>
    <property type="match status" value="1"/>
</dbReference>
<feature type="transmembrane region" description="Helical" evidence="1">
    <location>
        <begin position="958"/>
        <end position="979"/>
    </location>
</feature>
<protein>
    <submittedName>
        <fullName evidence="2">HAE1 family hydrophobic/amphiphilic exporter-1</fullName>
    </submittedName>
</protein>
<dbReference type="InterPro" id="IPR001036">
    <property type="entry name" value="Acrflvin-R"/>
</dbReference>
<evidence type="ECO:0000256" key="1">
    <source>
        <dbReference type="SAM" id="Phobius"/>
    </source>
</evidence>
<accession>A0A2W7I8W6</accession>
<dbReference type="SUPFAM" id="SSF82693">
    <property type="entry name" value="Multidrug efflux transporter AcrB pore domain, PN1, PN2, PC1 and PC2 subdomains"/>
    <property type="match status" value="4"/>
</dbReference>
<dbReference type="RefSeq" id="WP_111399008.1">
    <property type="nucleotide sequence ID" value="NZ_QKYU01000016.1"/>
</dbReference>
<evidence type="ECO:0000313" key="2">
    <source>
        <dbReference type="EMBL" id="PZW43134.1"/>
    </source>
</evidence>
<keyword evidence="3" id="KW-1185">Reference proteome</keyword>
<feature type="transmembrane region" description="Helical" evidence="1">
    <location>
        <begin position="462"/>
        <end position="484"/>
    </location>
</feature>
<dbReference type="FunFam" id="3.30.70.1430:FF:000001">
    <property type="entry name" value="Efflux pump membrane transporter"/>
    <property type="match status" value="1"/>
</dbReference>
<sequence>MNISELCIRRPVMTSLLAIGTVLAGVLGYLSMPVAAVPRVDFPVISVTASFPGASPETMATSVALPMEREFSTIGGLEQMSSSSGQGTLQITLQFVLSRNIDAAAQDVQAAITRAQRRLPAEMTTPPSYRKSNPADAPVLLLALSGGDVPLWRLNDIASTLVSPALSRVPGVSQVQTYGEQLYSVRVRLDPDRTAALGVGVDQVATAITSATTVTPVGTLSGQRQQLTIRANDQPQNAEDFGKLVVVARNGAQVRLGDIAEVSDSVQNERISSWRNGRRSLILAVQRQPDANTVAVVDGVRAALPSLEASLPPGAVLDVMLDRSQSIRASVHDVQESLLIAIGLVVLVIFLFLRRVSATLIPTIAVPISLCGTFALMYLLGFGIDNITLLGLTLAVGLVVDDAIVVLEVIVHHMEKGMPARQAAIMGAKEVGFTVLSITASLIAVFLPILMMGGVVGRVFNAFAATVSLAVIVSCAVSLTLTPLMASHLPKHKGGGALDRILEGGFRGIERGYAFVLDLALRFRFVVWIVFFATLFGAGYIATVMPKGFFPIEDTGQVSVSTEGPRDASYEAMLDLSAQAARIIGESPYVVSVVNNVGASGQSQVINQGRMFLELKPRDERPSVQEVIQDLRRRTSRVPGLAVFFNPIQNLSFTARQARTQYIYTMQGLSTGDLYESAERMATRLRRIPGLQDVNTDLQMDAPVVNVSVDRDRASTLGVTLDQVRQALYSAFGARQIATIFGQANAYPVILEALPEDQRDETGLAKLYIRATANGAATGATRLVPLSALATIDRSTGPLTVAHQGQLPAVTIGFNTAPGVSLGEAVTAIQAAERELGLPLSVVTGFSGTAQVFQAALAGQGFLLLAAICVMYLVLGILYESLIHPLTILSGLPSAALGALATVWWFGMDLSVIAVIGVLLLIGLVKKNAIMIVDVALQRQRDGMAPVDAVRTACLLRFRPILMTTLAAAAGAVPIAMGWGAAAELRQPLGLAVLGGLAVSQCLTLFVTPVLYLGFDRLGRALSFRRAHPAPEQALPAE</sequence>
<dbReference type="Gene3D" id="3.30.70.1440">
    <property type="entry name" value="Multidrug efflux transporter AcrB pore domain"/>
    <property type="match status" value="1"/>
</dbReference>
<proteinExistence type="predicted"/>
<feature type="transmembrane region" description="Helical" evidence="1">
    <location>
        <begin position="912"/>
        <end position="937"/>
    </location>
</feature>
<dbReference type="Gene3D" id="3.30.70.1430">
    <property type="entry name" value="Multidrug efflux transporter AcrB pore domain"/>
    <property type="match status" value="2"/>
</dbReference>
<dbReference type="OrthoDB" id="9806532at2"/>
<keyword evidence="1" id="KW-0812">Transmembrane</keyword>
<dbReference type="InterPro" id="IPR027463">
    <property type="entry name" value="AcrB_DN_DC_subdom"/>
</dbReference>
<feature type="transmembrane region" description="Helical" evidence="1">
    <location>
        <begin position="337"/>
        <end position="353"/>
    </location>
</feature>
<dbReference type="Gene3D" id="3.30.2090.10">
    <property type="entry name" value="Multidrug efflux transporter AcrB TolC docking domain, DN and DC subdomains"/>
    <property type="match status" value="2"/>
</dbReference>
<feature type="transmembrane region" description="Helical" evidence="1">
    <location>
        <begin position="857"/>
        <end position="879"/>
    </location>
</feature>
<gene>
    <name evidence="2" type="ORF">C8P66_11655</name>
</gene>
<dbReference type="AlphaFoldDB" id="A0A2W7I8W6"/>
<keyword evidence="1" id="KW-1133">Transmembrane helix</keyword>
<dbReference type="Gene3D" id="1.20.1640.10">
    <property type="entry name" value="Multidrug efflux transporter AcrB transmembrane domain"/>
    <property type="match status" value="2"/>
</dbReference>
<organism evidence="2 3">
    <name type="scientific">Humitalea rosea</name>
    <dbReference type="NCBI Taxonomy" id="990373"/>
    <lineage>
        <taxon>Bacteria</taxon>
        <taxon>Pseudomonadati</taxon>
        <taxon>Pseudomonadota</taxon>
        <taxon>Alphaproteobacteria</taxon>
        <taxon>Acetobacterales</taxon>
        <taxon>Roseomonadaceae</taxon>
        <taxon>Humitalea</taxon>
    </lineage>
</organism>
<feature type="transmembrane region" description="Helical" evidence="1">
    <location>
        <begin position="525"/>
        <end position="545"/>
    </location>
</feature>
<dbReference type="Pfam" id="PF00873">
    <property type="entry name" value="ACR_tran"/>
    <property type="match status" value="1"/>
</dbReference>
<dbReference type="Proteomes" id="UP000249688">
    <property type="component" value="Unassembled WGS sequence"/>
</dbReference>
<keyword evidence="1" id="KW-0472">Membrane</keyword>
<dbReference type="GO" id="GO:0042910">
    <property type="term" value="F:xenobiotic transmembrane transporter activity"/>
    <property type="evidence" value="ECO:0007669"/>
    <property type="project" value="TreeGrafter"/>
</dbReference>
<comment type="caution">
    <text evidence="2">The sequence shown here is derived from an EMBL/GenBank/DDBJ whole genome shotgun (WGS) entry which is preliminary data.</text>
</comment>
<name>A0A2W7I8W6_9PROT</name>
<feature type="transmembrane region" description="Helical" evidence="1">
    <location>
        <begin position="360"/>
        <end position="381"/>
    </location>
</feature>
<evidence type="ECO:0000313" key="3">
    <source>
        <dbReference type="Proteomes" id="UP000249688"/>
    </source>
</evidence>
<dbReference type="PRINTS" id="PR00702">
    <property type="entry name" value="ACRIFLAVINRP"/>
</dbReference>
<dbReference type="GO" id="GO:0005886">
    <property type="term" value="C:plasma membrane"/>
    <property type="evidence" value="ECO:0007669"/>
    <property type="project" value="TreeGrafter"/>
</dbReference>
<reference evidence="2 3" key="1">
    <citation type="submission" date="2018-06" db="EMBL/GenBank/DDBJ databases">
        <title>Genomic Encyclopedia of Archaeal and Bacterial Type Strains, Phase II (KMG-II): from individual species to whole genera.</title>
        <authorList>
            <person name="Goeker M."/>
        </authorList>
    </citation>
    <scope>NUCLEOTIDE SEQUENCE [LARGE SCALE GENOMIC DNA]</scope>
    <source>
        <strain evidence="2 3">DSM 24525</strain>
    </source>
</reference>
<feature type="transmembrane region" description="Helical" evidence="1">
    <location>
        <begin position="431"/>
        <end position="456"/>
    </location>
</feature>
<dbReference type="SUPFAM" id="SSF82866">
    <property type="entry name" value="Multidrug efflux transporter AcrB transmembrane domain"/>
    <property type="match status" value="2"/>
</dbReference>